<gene>
    <name evidence="2" type="ORF">OTJ99_002264</name>
</gene>
<organism evidence="2 3">
    <name type="scientific">Caldicellulosiruptor naganoensis</name>
    <dbReference type="NCBI Taxonomy" id="29324"/>
    <lineage>
        <taxon>Bacteria</taxon>
        <taxon>Bacillati</taxon>
        <taxon>Bacillota</taxon>
        <taxon>Bacillota incertae sedis</taxon>
        <taxon>Caldicellulosiruptorales</taxon>
        <taxon>Caldicellulosiruptoraceae</taxon>
        <taxon>Caldicellulosiruptor</taxon>
    </lineage>
</organism>
<reference evidence="2" key="1">
    <citation type="submission" date="2022-12" db="EMBL/GenBank/DDBJ databases">
        <authorList>
            <person name="Bing R.G."/>
            <person name="Willard D.J."/>
            <person name="Manesh M.J.H."/>
            <person name="Laemthong T."/>
            <person name="Crosby J.R."/>
            <person name="Kelly R.M."/>
        </authorList>
    </citation>
    <scope>NUCLEOTIDE SEQUENCE</scope>
    <source>
        <strain evidence="2">DSM 8991</strain>
    </source>
</reference>
<name>A0ABY7BNY8_9FIRM</name>
<dbReference type="Pfam" id="PF05016">
    <property type="entry name" value="ParE_toxin"/>
    <property type="match status" value="1"/>
</dbReference>
<evidence type="ECO:0000313" key="3">
    <source>
        <dbReference type="Proteomes" id="UP001164745"/>
    </source>
</evidence>
<dbReference type="Proteomes" id="UP001164745">
    <property type="component" value="Chromosome"/>
</dbReference>
<dbReference type="Gene3D" id="3.30.2310.20">
    <property type="entry name" value="RelE-like"/>
    <property type="match status" value="1"/>
</dbReference>
<dbReference type="SUPFAM" id="SSF143011">
    <property type="entry name" value="RelE-like"/>
    <property type="match status" value="1"/>
</dbReference>
<proteinExistence type="predicted"/>
<dbReference type="InterPro" id="IPR035093">
    <property type="entry name" value="RelE/ParE_toxin_dom_sf"/>
</dbReference>
<keyword evidence="3" id="KW-1185">Reference proteome</keyword>
<evidence type="ECO:0000256" key="1">
    <source>
        <dbReference type="ARBA" id="ARBA00022649"/>
    </source>
</evidence>
<accession>A0ABY7BNY8</accession>
<protein>
    <submittedName>
        <fullName evidence="2">Type II toxin-antitoxin system RelE/ParE family toxin</fullName>
    </submittedName>
</protein>
<evidence type="ECO:0000313" key="2">
    <source>
        <dbReference type="EMBL" id="WAM32746.1"/>
    </source>
</evidence>
<dbReference type="EMBL" id="CP113864">
    <property type="protein sequence ID" value="WAM32746.1"/>
    <property type="molecule type" value="Genomic_DNA"/>
</dbReference>
<dbReference type="InterPro" id="IPR007712">
    <property type="entry name" value="RelE/ParE_toxin"/>
</dbReference>
<sequence length="45" mass="5468">MTRLHGKLEGFYRYKEGDLRIIYSLEKDRLIIYVYDIGPRGDIYK</sequence>
<keyword evidence="1" id="KW-1277">Toxin-antitoxin system</keyword>